<evidence type="ECO:0000256" key="12">
    <source>
        <dbReference type="ARBA" id="ARBA00047899"/>
    </source>
</evidence>
<dbReference type="PANTHER" id="PTHR47985">
    <property type="entry name" value="OS07G0668900 PROTEIN"/>
    <property type="match status" value="1"/>
</dbReference>
<dbReference type="GO" id="GO:0005524">
    <property type="term" value="F:ATP binding"/>
    <property type="evidence" value="ECO:0007669"/>
    <property type="project" value="UniProtKB-UniRule"/>
</dbReference>
<gene>
    <name evidence="18" type="ORF">RJ641_034583</name>
</gene>
<feature type="binding site" evidence="14">
    <location>
        <position position="107"/>
    </location>
    <ligand>
        <name>ATP</name>
        <dbReference type="ChEBI" id="CHEBI:30616"/>
    </ligand>
</feature>
<evidence type="ECO:0000256" key="10">
    <source>
        <dbReference type="ARBA" id="ARBA00023136"/>
    </source>
</evidence>
<evidence type="ECO:0000256" key="13">
    <source>
        <dbReference type="ARBA" id="ARBA00048679"/>
    </source>
</evidence>
<evidence type="ECO:0000256" key="7">
    <source>
        <dbReference type="ARBA" id="ARBA00022741"/>
    </source>
</evidence>
<protein>
    <recommendedName>
        <fullName evidence="3">non-specific serine/threonine protein kinase</fullName>
        <ecNumber evidence="3">2.7.11.1</ecNumber>
    </recommendedName>
</protein>
<dbReference type="InterPro" id="IPR008271">
    <property type="entry name" value="Ser/Thr_kinase_AS"/>
</dbReference>
<dbReference type="GO" id="GO:0004674">
    <property type="term" value="F:protein serine/threonine kinase activity"/>
    <property type="evidence" value="ECO:0007669"/>
    <property type="project" value="UniProtKB-KW"/>
</dbReference>
<accession>A0AAN8ZHQ6</accession>
<sequence length="395" mass="43854">MSCFGCCISGEEYNRKSLKKSIKDYNDTNLLASFANISFKSDSSKRRYITEEIKKIGKGNISANIFSFRELCTATKNFKADSLIGEGGFGRVYKGFLDSTKQEVAVKQLDRNGFQGNREFLVEVLMLSLLHHQNLVNLVGYCADGDQRILVYEYMCNGSLEDHLLEIGPDKKPLDWITRMKIAGGAAKGLEYLHEQANPPVIYRDFKASNILLDAEFNPKLSDFGLAKLGPTGDKTHVSTRVMGTYGYCAPEYAMTGQLTTKSDVYSFGVVFLEIITGRRVIDTSRPTEEQNLVAWAQPLFKDKRKFKLMADPLLEGNYPLKGLYQALAVAAMCLQEEAGTRPLISDVVTALEYLTVDNAEAGDEGMTINSSSDRGGGEETEAEGSWHDRHGESE</sequence>
<dbReference type="SUPFAM" id="SSF56112">
    <property type="entry name" value="Protein kinase-like (PK-like)"/>
    <property type="match status" value="1"/>
</dbReference>
<comment type="similarity">
    <text evidence="2">Belongs to the protein kinase superfamily. Ser/Thr protein kinase family.</text>
</comment>
<keyword evidence="7 14" id="KW-0547">Nucleotide-binding</keyword>
<evidence type="ECO:0000256" key="6">
    <source>
        <dbReference type="ARBA" id="ARBA00022679"/>
    </source>
</evidence>
<evidence type="ECO:0000256" key="1">
    <source>
        <dbReference type="ARBA" id="ARBA00004193"/>
    </source>
</evidence>
<proteinExistence type="inferred from homology"/>
<evidence type="ECO:0000259" key="17">
    <source>
        <dbReference type="PROSITE" id="PS50011"/>
    </source>
</evidence>
<dbReference type="AlphaFoldDB" id="A0AAN8ZHQ6"/>
<evidence type="ECO:0000256" key="8">
    <source>
        <dbReference type="ARBA" id="ARBA00022777"/>
    </source>
</evidence>
<dbReference type="InterPro" id="IPR011009">
    <property type="entry name" value="Kinase-like_dom_sf"/>
</dbReference>
<keyword evidence="9 14" id="KW-0067">ATP-binding</keyword>
<dbReference type="GO" id="GO:0005886">
    <property type="term" value="C:plasma membrane"/>
    <property type="evidence" value="ECO:0007669"/>
    <property type="project" value="UniProtKB-SubCell"/>
</dbReference>
<evidence type="ECO:0000256" key="9">
    <source>
        <dbReference type="ARBA" id="ARBA00022840"/>
    </source>
</evidence>
<evidence type="ECO:0000256" key="3">
    <source>
        <dbReference type="ARBA" id="ARBA00012513"/>
    </source>
</evidence>
<keyword evidence="8 18" id="KW-0418">Kinase</keyword>
<evidence type="ECO:0000256" key="16">
    <source>
        <dbReference type="SAM" id="MobiDB-lite"/>
    </source>
</evidence>
<keyword evidence="11" id="KW-0449">Lipoprotein</keyword>
<dbReference type="InterPro" id="IPR017441">
    <property type="entry name" value="Protein_kinase_ATP_BS"/>
</dbReference>
<feature type="region of interest" description="Disordered" evidence="16">
    <location>
        <begin position="363"/>
        <end position="395"/>
    </location>
</feature>
<dbReference type="FunFam" id="1.10.510.10:FF:000032">
    <property type="entry name" value="Serine/threonine-protein kinase PBS1"/>
    <property type="match status" value="1"/>
</dbReference>
<dbReference type="EC" id="2.7.11.1" evidence="3"/>
<dbReference type="Pfam" id="PF00069">
    <property type="entry name" value="Pkinase"/>
    <property type="match status" value="1"/>
</dbReference>
<comment type="catalytic activity">
    <reaction evidence="12">
        <text>L-threonyl-[protein] + ATP = O-phospho-L-threonyl-[protein] + ADP + H(+)</text>
        <dbReference type="Rhea" id="RHEA:46608"/>
        <dbReference type="Rhea" id="RHEA-COMP:11060"/>
        <dbReference type="Rhea" id="RHEA-COMP:11605"/>
        <dbReference type="ChEBI" id="CHEBI:15378"/>
        <dbReference type="ChEBI" id="CHEBI:30013"/>
        <dbReference type="ChEBI" id="CHEBI:30616"/>
        <dbReference type="ChEBI" id="CHEBI:61977"/>
        <dbReference type="ChEBI" id="CHEBI:456216"/>
        <dbReference type="EC" id="2.7.11.1"/>
    </reaction>
</comment>
<comment type="caution">
    <text evidence="18">The sequence shown here is derived from an EMBL/GenBank/DDBJ whole genome shotgun (WGS) entry which is preliminary data.</text>
</comment>
<feature type="domain" description="Protein kinase" evidence="17">
    <location>
        <begin position="78"/>
        <end position="355"/>
    </location>
</feature>
<dbReference type="PROSITE" id="PS00108">
    <property type="entry name" value="PROTEIN_KINASE_ST"/>
    <property type="match status" value="1"/>
</dbReference>
<dbReference type="EMBL" id="JBAMMX010000008">
    <property type="protein sequence ID" value="KAK6934428.1"/>
    <property type="molecule type" value="Genomic_DNA"/>
</dbReference>
<name>A0AAN8ZHQ6_9MAGN</name>
<comment type="subcellular location">
    <subcellularLocation>
        <location evidence="1">Cell membrane</location>
        <topology evidence="1">Lipid-anchor</topology>
    </subcellularLocation>
</comment>
<dbReference type="PROSITE" id="PS00107">
    <property type="entry name" value="PROTEIN_KINASE_ATP"/>
    <property type="match status" value="1"/>
</dbReference>
<keyword evidence="10" id="KW-0472">Membrane</keyword>
<keyword evidence="5 15" id="KW-0723">Serine/threonine-protein kinase</keyword>
<evidence type="ECO:0000313" key="18">
    <source>
        <dbReference type="EMBL" id="KAK6934428.1"/>
    </source>
</evidence>
<evidence type="ECO:0000256" key="5">
    <source>
        <dbReference type="ARBA" id="ARBA00022527"/>
    </source>
</evidence>
<dbReference type="Gene3D" id="3.30.200.20">
    <property type="entry name" value="Phosphorylase Kinase, domain 1"/>
    <property type="match status" value="1"/>
</dbReference>
<reference evidence="18 19" key="1">
    <citation type="submission" date="2023-12" db="EMBL/GenBank/DDBJ databases">
        <title>A high-quality genome assembly for Dillenia turbinata (Dilleniales).</title>
        <authorList>
            <person name="Chanderbali A."/>
        </authorList>
    </citation>
    <scope>NUCLEOTIDE SEQUENCE [LARGE SCALE GENOMIC DNA]</scope>
    <source>
        <strain evidence="18">LSX21</strain>
        <tissue evidence="18">Leaf</tissue>
    </source>
</reference>
<dbReference type="PROSITE" id="PS50011">
    <property type="entry name" value="PROTEIN_KINASE_DOM"/>
    <property type="match status" value="1"/>
</dbReference>
<evidence type="ECO:0000256" key="15">
    <source>
        <dbReference type="RuleBase" id="RU000304"/>
    </source>
</evidence>
<comment type="catalytic activity">
    <reaction evidence="13">
        <text>L-seryl-[protein] + ATP = O-phospho-L-seryl-[protein] + ADP + H(+)</text>
        <dbReference type="Rhea" id="RHEA:17989"/>
        <dbReference type="Rhea" id="RHEA-COMP:9863"/>
        <dbReference type="Rhea" id="RHEA-COMP:11604"/>
        <dbReference type="ChEBI" id="CHEBI:15378"/>
        <dbReference type="ChEBI" id="CHEBI:29999"/>
        <dbReference type="ChEBI" id="CHEBI:30616"/>
        <dbReference type="ChEBI" id="CHEBI:83421"/>
        <dbReference type="ChEBI" id="CHEBI:456216"/>
        <dbReference type="EC" id="2.7.11.1"/>
    </reaction>
</comment>
<dbReference type="Gene3D" id="1.10.510.10">
    <property type="entry name" value="Transferase(Phosphotransferase) domain 1"/>
    <property type="match status" value="1"/>
</dbReference>
<feature type="compositionally biased region" description="Basic and acidic residues" evidence="16">
    <location>
        <begin position="385"/>
        <end position="395"/>
    </location>
</feature>
<dbReference type="InterPro" id="IPR000719">
    <property type="entry name" value="Prot_kinase_dom"/>
</dbReference>
<evidence type="ECO:0000256" key="4">
    <source>
        <dbReference type="ARBA" id="ARBA00022475"/>
    </source>
</evidence>
<keyword evidence="4" id="KW-1003">Cell membrane</keyword>
<organism evidence="18 19">
    <name type="scientific">Dillenia turbinata</name>
    <dbReference type="NCBI Taxonomy" id="194707"/>
    <lineage>
        <taxon>Eukaryota</taxon>
        <taxon>Viridiplantae</taxon>
        <taxon>Streptophyta</taxon>
        <taxon>Embryophyta</taxon>
        <taxon>Tracheophyta</taxon>
        <taxon>Spermatophyta</taxon>
        <taxon>Magnoliopsida</taxon>
        <taxon>eudicotyledons</taxon>
        <taxon>Gunneridae</taxon>
        <taxon>Pentapetalae</taxon>
        <taxon>Dilleniales</taxon>
        <taxon>Dilleniaceae</taxon>
        <taxon>Dillenia</taxon>
    </lineage>
</organism>
<dbReference type="CDD" id="cd14066">
    <property type="entry name" value="STKc_IRAK"/>
    <property type="match status" value="1"/>
</dbReference>
<keyword evidence="6" id="KW-0808">Transferase</keyword>
<evidence type="ECO:0000313" key="19">
    <source>
        <dbReference type="Proteomes" id="UP001370490"/>
    </source>
</evidence>
<evidence type="ECO:0000256" key="11">
    <source>
        <dbReference type="ARBA" id="ARBA00023288"/>
    </source>
</evidence>
<dbReference type="FunFam" id="3.30.200.20:FF:000244">
    <property type="entry name" value="Serine/threonine-protein kinase CDL1-like"/>
    <property type="match status" value="1"/>
</dbReference>
<keyword evidence="19" id="KW-1185">Reference proteome</keyword>
<dbReference type="PANTHER" id="PTHR47985:SF39">
    <property type="entry name" value="SERINE_THREONINE-PROTEIN KINASE PBL23-RELATED"/>
    <property type="match status" value="1"/>
</dbReference>
<evidence type="ECO:0000256" key="2">
    <source>
        <dbReference type="ARBA" id="ARBA00008684"/>
    </source>
</evidence>
<dbReference type="Proteomes" id="UP001370490">
    <property type="component" value="Unassembled WGS sequence"/>
</dbReference>
<evidence type="ECO:0000256" key="14">
    <source>
        <dbReference type="PROSITE-ProRule" id="PRU10141"/>
    </source>
</evidence>